<organism evidence="2 3">
    <name type="scientific">Sphingopyxis alaskensis (strain DSM 13593 / LMG 18877 / RB2256)</name>
    <name type="common">Sphingomonas alaskensis</name>
    <dbReference type="NCBI Taxonomy" id="317655"/>
    <lineage>
        <taxon>Bacteria</taxon>
        <taxon>Pseudomonadati</taxon>
        <taxon>Pseudomonadota</taxon>
        <taxon>Alphaproteobacteria</taxon>
        <taxon>Sphingomonadales</taxon>
        <taxon>Sphingomonadaceae</taxon>
        <taxon>Sphingopyxis</taxon>
    </lineage>
</organism>
<accession>Q1GV97</accession>
<reference evidence="2 3" key="1">
    <citation type="journal article" date="2009" name="Proc. Natl. Acad. Sci. U.S.A.">
        <title>The genomic basis of trophic strategy in marine bacteria.</title>
        <authorList>
            <person name="Lauro F.M."/>
            <person name="McDougald D."/>
            <person name="Thomas T."/>
            <person name="Williams T.J."/>
            <person name="Egan S."/>
            <person name="Rice S."/>
            <person name="DeMaere M.Z."/>
            <person name="Ting L."/>
            <person name="Ertan H."/>
            <person name="Johnson J."/>
            <person name="Ferriera S."/>
            <person name="Lapidus A."/>
            <person name="Anderson I."/>
            <person name="Kyrpides N."/>
            <person name="Munk A.C."/>
            <person name="Detter C."/>
            <person name="Han C.S."/>
            <person name="Brown M.V."/>
            <person name="Robb F.T."/>
            <person name="Kjelleberg S."/>
            <person name="Cavicchioli R."/>
        </authorList>
    </citation>
    <scope>NUCLEOTIDE SEQUENCE [LARGE SCALE GENOMIC DNA]</scope>
    <source>
        <strain evidence="3">DSM 13593 / LMG 18877 / RB2256</strain>
    </source>
</reference>
<sequence length="105" mass="11311">MRRDIVGKGEKRNCARESSLSRSDGEDRNLQGPETVGCGRCAPPRNGEERQLTAPKPPHRTLTGSDPAGPAASRGRDRALIAAPVLTNRATSVRGQLRIELTRIA</sequence>
<dbReference type="HOGENOM" id="CLU_2234834_0_0_5"/>
<proteinExistence type="predicted"/>
<name>Q1GV97_SPHAL</name>
<protein>
    <submittedName>
        <fullName evidence="2">Uncharacterized protein</fullName>
    </submittedName>
</protein>
<keyword evidence="3" id="KW-1185">Reference proteome</keyword>
<evidence type="ECO:0000313" key="2">
    <source>
        <dbReference type="EMBL" id="ABF52425.1"/>
    </source>
</evidence>
<evidence type="ECO:0000256" key="1">
    <source>
        <dbReference type="SAM" id="MobiDB-lite"/>
    </source>
</evidence>
<feature type="compositionally biased region" description="Basic and acidic residues" evidence="1">
    <location>
        <begin position="1"/>
        <end position="15"/>
    </location>
</feature>
<feature type="region of interest" description="Disordered" evidence="1">
    <location>
        <begin position="1"/>
        <end position="79"/>
    </location>
</feature>
<dbReference type="EMBL" id="CP000356">
    <property type="protein sequence ID" value="ABF52425.1"/>
    <property type="molecule type" value="Genomic_DNA"/>
</dbReference>
<dbReference type="Proteomes" id="UP000006578">
    <property type="component" value="Chromosome"/>
</dbReference>
<gene>
    <name evidence="2" type="ordered locus">Sala_0704</name>
</gene>
<evidence type="ECO:0000313" key="3">
    <source>
        <dbReference type="Proteomes" id="UP000006578"/>
    </source>
</evidence>
<dbReference type="KEGG" id="sal:Sala_0704"/>
<dbReference type="AlphaFoldDB" id="Q1GV97"/>